<evidence type="ECO:0000313" key="2">
    <source>
        <dbReference type="EMBL" id="KAG2897566.1"/>
    </source>
</evidence>
<dbReference type="Proteomes" id="UP000697107">
    <property type="component" value="Unassembled WGS sequence"/>
</dbReference>
<dbReference type="EMBL" id="RCMI01000792">
    <property type="protein sequence ID" value="KAG2897566.1"/>
    <property type="molecule type" value="Genomic_DNA"/>
</dbReference>
<evidence type="ECO:0000313" key="3">
    <source>
        <dbReference type="EMBL" id="KAG2969627.1"/>
    </source>
</evidence>
<dbReference type="Proteomes" id="UP000735874">
    <property type="component" value="Unassembled WGS sequence"/>
</dbReference>
<dbReference type="AlphaFoldDB" id="A0A8T0YSB9"/>
<proteinExistence type="predicted"/>
<sequence length="87" mass="9577">MAHIINRAFVVHQGKRALSNFGKVPCLVGSNADLDNTDSALSLATGLSCDDTREKETWQRGSTHISFSMGFVFLNEMRSMNITDSIL</sequence>
<comment type="caution">
    <text evidence="1">The sequence shown here is derived from an EMBL/GenBank/DDBJ whole genome shotgun (WGS) entry which is preliminary data.</text>
</comment>
<reference evidence="1" key="1">
    <citation type="submission" date="2018-10" db="EMBL/GenBank/DDBJ databases">
        <title>Effector identification in a new, highly contiguous assembly of the strawberry crown rot pathogen Phytophthora cactorum.</title>
        <authorList>
            <person name="Armitage A.D."/>
            <person name="Nellist C.F."/>
            <person name="Bates H."/>
            <person name="Vickerstaff R.J."/>
            <person name="Harrison R.J."/>
        </authorList>
    </citation>
    <scope>NUCLEOTIDE SEQUENCE</scope>
    <source>
        <strain evidence="1">15-7</strain>
        <strain evidence="2">4032</strain>
        <strain evidence="3">P415</strain>
    </source>
</reference>
<organism evidence="1 4">
    <name type="scientific">Phytophthora cactorum</name>
    <dbReference type="NCBI Taxonomy" id="29920"/>
    <lineage>
        <taxon>Eukaryota</taxon>
        <taxon>Sar</taxon>
        <taxon>Stramenopiles</taxon>
        <taxon>Oomycota</taxon>
        <taxon>Peronosporomycetes</taxon>
        <taxon>Peronosporales</taxon>
        <taxon>Peronosporaceae</taxon>
        <taxon>Phytophthora</taxon>
    </lineage>
</organism>
<evidence type="ECO:0000313" key="1">
    <source>
        <dbReference type="EMBL" id="KAG2848027.1"/>
    </source>
</evidence>
<protein>
    <submittedName>
        <fullName evidence="1">Uncharacterized protein</fullName>
    </submittedName>
</protein>
<gene>
    <name evidence="1" type="ORF">PC113_g17660</name>
    <name evidence="2" type="ORF">PC115_g17130</name>
    <name evidence="3" type="ORF">PC118_g17338</name>
</gene>
<dbReference type="EMBL" id="RCML01000777">
    <property type="protein sequence ID" value="KAG2969627.1"/>
    <property type="molecule type" value="Genomic_DNA"/>
</dbReference>
<name>A0A8T0YSB9_9STRA</name>
<dbReference type="EMBL" id="RCMG01000776">
    <property type="protein sequence ID" value="KAG2848027.1"/>
    <property type="molecule type" value="Genomic_DNA"/>
</dbReference>
<evidence type="ECO:0000313" key="4">
    <source>
        <dbReference type="Proteomes" id="UP000735874"/>
    </source>
</evidence>
<dbReference type="Proteomes" id="UP000774804">
    <property type="component" value="Unassembled WGS sequence"/>
</dbReference>
<accession>A0A8T0YSB9</accession>